<reference evidence="2" key="1">
    <citation type="submission" date="2016-10" db="EMBL/GenBank/DDBJ databases">
        <authorList>
            <person name="Varghese N."/>
            <person name="Submissions S."/>
        </authorList>
    </citation>
    <scope>NUCLEOTIDE SEQUENCE [LARGE SCALE GENOMIC DNA]</scope>
    <source>
        <strain evidence="2">M83</strain>
    </source>
</reference>
<sequence length="67" mass="7519">MLELINIGEADFGCEERAEDAPLMCGLTFKGEHGYVYKEILDEKVDELALVKGMKISEEELENLLKG</sequence>
<accession>A0A1G9TI77</accession>
<name>A0A1G9TI77_9FIRM</name>
<keyword evidence="2" id="KW-1185">Reference proteome</keyword>
<dbReference type="OrthoDB" id="2066562at2"/>
<protein>
    <submittedName>
        <fullName evidence="1">Uncharacterized protein</fullName>
    </submittedName>
</protein>
<dbReference type="AlphaFoldDB" id="A0A1G9TI77"/>
<dbReference type="Proteomes" id="UP000187651">
    <property type="component" value="Unassembled WGS sequence"/>
</dbReference>
<evidence type="ECO:0000313" key="2">
    <source>
        <dbReference type="Proteomes" id="UP000187651"/>
    </source>
</evidence>
<dbReference type="EMBL" id="FNHZ01000001">
    <property type="protein sequence ID" value="SDM47322.1"/>
    <property type="molecule type" value="Genomic_DNA"/>
</dbReference>
<gene>
    <name evidence="1" type="ORF">SAMN05216544_0362</name>
</gene>
<evidence type="ECO:0000313" key="1">
    <source>
        <dbReference type="EMBL" id="SDM47322.1"/>
    </source>
</evidence>
<dbReference type="RefSeq" id="WP_074520653.1">
    <property type="nucleotide sequence ID" value="NZ_FNHZ01000001.1"/>
</dbReference>
<organism evidence="1 2">
    <name type="scientific">Lachnospira pectinoschiza</name>
    <dbReference type="NCBI Taxonomy" id="28052"/>
    <lineage>
        <taxon>Bacteria</taxon>
        <taxon>Bacillati</taxon>
        <taxon>Bacillota</taxon>
        <taxon>Clostridia</taxon>
        <taxon>Lachnospirales</taxon>
        <taxon>Lachnospiraceae</taxon>
        <taxon>Lachnospira</taxon>
    </lineage>
</organism>
<proteinExistence type="predicted"/>